<dbReference type="InterPro" id="IPR036390">
    <property type="entry name" value="WH_DNA-bd_sf"/>
</dbReference>
<dbReference type="Pfam" id="PF08279">
    <property type="entry name" value="HTH_11"/>
    <property type="match status" value="1"/>
</dbReference>
<gene>
    <name evidence="4" type="ORF">U473_03980</name>
</gene>
<dbReference type="InterPro" id="IPR035922">
    <property type="entry name" value="3H_dom_sf"/>
</dbReference>
<dbReference type="InterPro" id="IPR026043">
    <property type="entry name" value="NadR"/>
</dbReference>
<evidence type="ECO:0000313" key="4">
    <source>
        <dbReference type="EMBL" id="KXG45007.1"/>
    </source>
</evidence>
<proteinExistence type="predicted"/>
<evidence type="ECO:0000259" key="2">
    <source>
        <dbReference type="Pfam" id="PF02829"/>
    </source>
</evidence>
<evidence type="ECO:0000313" key="5">
    <source>
        <dbReference type="Proteomes" id="UP000070352"/>
    </source>
</evidence>
<dbReference type="PANTHER" id="PTHR40068">
    <property type="entry name" value="TRANSCRIPTION REPRESSOR NIAR-RELATED"/>
    <property type="match status" value="1"/>
</dbReference>
<dbReference type="InterPro" id="IPR013196">
    <property type="entry name" value="HTH_11"/>
</dbReference>
<feature type="binding site" evidence="1">
    <location>
        <position position="94"/>
    </location>
    <ligand>
        <name>Ni(2+)</name>
        <dbReference type="ChEBI" id="CHEBI:49786"/>
    </ligand>
</feature>
<dbReference type="InterPro" id="IPR004173">
    <property type="entry name" value="3H_domain"/>
</dbReference>
<dbReference type="STRING" id="1413211.U473_03980"/>
<feature type="domain" description="3H" evidence="2">
    <location>
        <begin position="82"/>
        <end position="178"/>
    </location>
</feature>
<dbReference type="Gene3D" id="3.30.1340.20">
    <property type="entry name" value="3H domain"/>
    <property type="match status" value="1"/>
</dbReference>
<dbReference type="SUPFAM" id="SSF46785">
    <property type="entry name" value="Winged helix' DNA-binding domain"/>
    <property type="match status" value="1"/>
</dbReference>
<organism evidence="4 5">
    <name type="scientific">Tepidibacillus decaturensis</name>
    <dbReference type="NCBI Taxonomy" id="1413211"/>
    <lineage>
        <taxon>Bacteria</taxon>
        <taxon>Bacillati</taxon>
        <taxon>Bacillota</taxon>
        <taxon>Bacilli</taxon>
        <taxon>Bacillales</taxon>
        <taxon>Bacillaceae</taxon>
        <taxon>Tepidibacillus</taxon>
    </lineage>
</organism>
<dbReference type="Proteomes" id="UP000070352">
    <property type="component" value="Unassembled WGS sequence"/>
</dbReference>
<dbReference type="EMBL" id="LSKU01000001">
    <property type="protein sequence ID" value="KXG45007.1"/>
    <property type="molecule type" value="Genomic_DNA"/>
</dbReference>
<dbReference type="Gene3D" id="1.10.10.10">
    <property type="entry name" value="Winged helix-like DNA-binding domain superfamily/Winged helix DNA-binding domain"/>
    <property type="match status" value="1"/>
</dbReference>
<dbReference type="OrthoDB" id="9792661at2"/>
<reference evidence="4 5" key="1">
    <citation type="submission" date="2016-02" db="EMBL/GenBank/DDBJ databases">
        <title>Draft Genome for Tepidibacillus decaturensis nov. sp. Strain Z9, an Anaerobic, Moderately Thermophilic and Heterotrophic Bacterium from Deep Subsurface of the Illinois Basin, USA.</title>
        <authorList>
            <person name="Dong Y."/>
            <person name="Chang J.Y."/>
            <person name="Sanford R."/>
            <person name="Fouke B.W."/>
        </authorList>
    </citation>
    <scope>NUCLEOTIDE SEQUENCE [LARGE SCALE GENOMIC DNA]</scope>
    <source>
        <strain evidence="4 5">Z9</strain>
    </source>
</reference>
<name>A0A135L7W6_9BACI</name>
<keyword evidence="1" id="KW-0533">Nickel</keyword>
<feature type="binding site" evidence="1">
    <location>
        <position position="86"/>
    </location>
    <ligand>
        <name>Ni(2+)</name>
        <dbReference type="ChEBI" id="CHEBI:49786"/>
    </ligand>
</feature>
<evidence type="ECO:0000259" key="3">
    <source>
        <dbReference type="Pfam" id="PF08279"/>
    </source>
</evidence>
<comment type="caution">
    <text evidence="4">The sequence shown here is derived from an EMBL/GenBank/DDBJ whole genome shotgun (WGS) entry which is preliminary data.</text>
</comment>
<dbReference type="GO" id="GO:0046872">
    <property type="term" value="F:metal ion binding"/>
    <property type="evidence" value="ECO:0007669"/>
    <property type="project" value="UniProtKB-KW"/>
</dbReference>
<feature type="domain" description="Helix-turn-helix type 11" evidence="3">
    <location>
        <begin position="14"/>
        <end position="66"/>
    </location>
</feature>
<dbReference type="AlphaFoldDB" id="A0A135L7W6"/>
<evidence type="ECO:0000256" key="1">
    <source>
        <dbReference type="PIRSR" id="PIRSR037847-1"/>
    </source>
</evidence>
<keyword evidence="5" id="KW-1185">Reference proteome</keyword>
<dbReference type="SUPFAM" id="SSF75500">
    <property type="entry name" value="Putative transcriptional regulator TM1602, C-terminal domain"/>
    <property type="match status" value="1"/>
</dbReference>
<sequence>MIKVDERKRSGEERRRILLQWLKESEEPLTGQILAEKLNVSRQVIVQDISLLKAKNEPIIATAQGYVYLREKESAHSFKRIIACNHTPAQTEAELNLIVDHGVFIRDVIIEHPIYGEMTASLVIKNRRDVKQFIQKMEDSKASYLSDLTEGTHLHTLEADTIEQLDEVCLAFKKAGFLLEKENESEVNP</sequence>
<dbReference type="InterPro" id="IPR036388">
    <property type="entry name" value="WH-like_DNA-bd_sf"/>
</dbReference>
<feature type="binding site" evidence="1">
    <location>
        <position position="155"/>
    </location>
    <ligand>
        <name>Ni(2+)</name>
        <dbReference type="ChEBI" id="CHEBI:49786"/>
    </ligand>
</feature>
<dbReference type="PIRSF" id="PIRSF037847">
    <property type="entry name" value="NiaR"/>
    <property type="match status" value="1"/>
</dbReference>
<accession>A0A135L7W6</accession>
<keyword evidence="1" id="KW-0479">Metal-binding</keyword>
<dbReference type="PANTHER" id="PTHR40068:SF1">
    <property type="entry name" value="TRANSCRIPTION REPRESSOR NIAR-RELATED"/>
    <property type="match status" value="1"/>
</dbReference>
<dbReference type="Pfam" id="PF02829">
    <property type="entry name" value="3H"/>
    <property type="match status" value="1"/>
</dbReference>
<protein>
    <submittedName>
        <fullName evidence="4">Transcriptional regulator</fullName>
    </submittedName>
</protein>
<feature type="binding site" evidence="1">
    <location>
        <position position="153"/>
    </location>
    <ligand>
        <name>Ni(2+)</name>
        <dbReference type="ChEBI" id="CHEBI:49786"/>
    </ligand>
</feature>